<name>A0AAU9C2E9_9ACTN</name>
<dbReference type="InterPro" id="IPR011060">
    <property type="entry name" value="RibuloseP-bd_barrel"/>
</dbReference>
<keyword evidence="4" id="KW-1185">Reference proteome</keyword>
<proteinExistence type="predicted"/>
<accession>A0AAU9C2E9</accession>
<dbReference type="CDD" id="cd00429">
    <property type="entry name" value="RPE"/>
    <property type="match status" value="1"/>
</dbReference>
<evidence type="ECO:0000313" key="4">
    <source>
        <dbReference type="Proteomes" id="UP001431186"/>
    </source>
</evidence>
<gene>
    <name evidence="3" type="ORF">ATTO_02470</name>
</gene>
<organism evidence="3 4">
    <name type="scientific">Leptogranulimonas caecicola</name>
    <dbReference type="NCBI Taxonomy" id="2894156"/>
    <lineage>
        <taxon>Bacteria</taxon>
        <taxon>Bacillati</taxon>
        <taxon>Actinomycetota</taxon>
        <taxon>Coriobacteriia</taxon>
        <taxon>Coriobacteriales</taxon>
        <taxon>Kribbibacteriaceae</taxon>
        <taxon>Leptogranulimonas</taxon>
    </lineage>
</organism>
<dbReference type="Gene3D" id="3.20.20.70">
    <property type="entry name" value="Aldolase class I"/>
    <property type="match status" value="1"/>
</dbReference>
<evidence type="ECO:0000313" key="3">
    <source>
        <dbReference type="EMBL" id="BDC90375.1"/>
    </source>
</evidence>
<dbReference type="InterPro" id="IPR013785">
    <property type="entry name" value="Aldolase_TIM"/>
</dbReference>
<protein>
    <submittedName>
        <fullName evidence="3">Allulose-6-phosphate 3-epimerase</fullName>
    </submittedName>
</protein>
<keyword evidence="1" id="KW-0479">Metal-binding</keyword>
<dbReference type="GO" id="GO:0005975">
    <property type="term" value="P:carbohydrate metabolic process"/>
    <property type="evidence" value="ECO:0007669"/>
    <property type="project" value="InterPro"/>
</dbReference>
<reference evidence="3" key="1">
    <citation type="submission" date="2021-11" db="EMBL/GenBank/DDBJ databases">
        <title>Complete genome sequence of Atopobiaceae bacterium TOC12.</title>
        <authorList>
            <person name="Morinaga K."/>
            <person name="Kusada H."/>
            <person name="Tamaki H."/>
        </authorList>
    </citation>
    <scope>NUCLEOTIDE SEQUENCE</scope>
    <source>
        <strain evidence="3">TOC12</strain>
    </source>
</reference>
<evidence type="ECO:0000256" key="1">
    <source>
        <dbReference type="ARBA" id="ARBA00022723"/>
    </source>
</evidence>
<sequence length="228" mass="25278">MAQPQIAPSLMCMDVSQVAHDVESMDRSFDLYHVDIMDGHFCPNMALTPQFANSLRKITNLPIDVHLMVEDPAMFVEMLELGPQDSISFQAETIERNAFRLSQRVHDKGNKFGVVLSPSTPLSAIEGYKERIDILTIMTVDTGFAGQRFIPEMLAKIEAAKKMRDEAGLGFQIQLDGQCNEYTFRTLYDTGADILIVGSSGLFSLAEDIDDAIVSFKESFEAKTGVAL</sequence>
<dbReference type="GO" id="GO:0016857">
    <property type="term" value="F:racemase and epimerase activity, acting on carbohydrates and derivatives"/>
    <property type="evidence" value="ECO:0007669"/>
    <property type="project" value="InterPro"/>
</dbReference>
<dbReference type="PANTHER" id="PTHR11749">
    <property type="entry name" value="RIBULOSE-5-PHOSPHATE-3-EPIMERASE"/>
    <property type="match status" value="1"/>
</dbReference>
<dbReference type="NCBIfam" id="NF007266">
    <property type="entry name" value="PRK09722.1"/>
    <property type="match status" value="1"/>
</dbReference>
<dbReference type="Proteomes" id="UP001431186">
    <property type="component" value="Chromosome"/>
</dbReference>
<dbReference type="RefSeq" id="WP_265591916.1">
    <property type="nucleotide sequence ID" value="NZ_AP025285.1"/>
</dbReference>
<dbReference type="SUPFAM" id="SSF51366">
    <property type="entry name" value="Ribulose-phoshate binding barrel"/>
    <property type="match status" value="1"/>
</dbReference>
<dbReference type="GO" id="GO:0046872">
    <property type="term" value="F:metal ion binding"/>
    <property type="evidence" value="ECO:0007669"/>
    <property type="project" value="UniProtKB-KW"/>
</dbReference>
<dbReference type="Pfam" id="PF00834">
    <property type="entry name" value="Ribul_P_3_epim"/>
    <property type="match status" value="1"/>
</dbReference>
<dbReference type="EMBL" id="AP025285">
    <property type="protein sequence ID" value="BDC90375.1"/>
    <property type="molecule type" value="Genomic_DNA"/>
</dbReference>
<dbReference type="KEGG" id="lcal:ATTO_02470"/>
<dbReference type="AlphaFoldDB" id="A0AAU9C2E9"/>
<keyword evidence="2" id="KW-0413">Isomerase</keyword>
<dbReference type="NCBIfam" id="NF004076">
    <property type="entry name" value="PRK05581.1-4"/>
    <property type="match status" value="1"/>
</dbReference>
<dbReference type="InterPro" id="IPR000056">
    <property type="entry name" value="Ribul_P_3_epim-like"/>
</dbReference>
<evidence type="ECO:0000256" key="2">
    <source>
        <dbReference type="ARBA" id="ARBA00023235"/>
    </source>
</evidence>